<feature type="transmembrane region" description="Helical" evidence="6">
    <location>
        <begin position="239"/>
        <end position="261"/>
    </location>
</feature>
<dbReference type="PROSITE" id="PS00107">
    <property type="entry name" value="PROTEIN_KINASE_ATP"/>
    <property type="match status" value="1"/>
</dbReference>
<dbReference type="PANTHER" id="PTHR43289">
    <property type="entry name" value="MITOGEN-ACTIVATED PROTEIN KINASE KINASE KINASE 20-RELATED"/>
    <property type="match status" value="1"/>
</dbReference>
<name>A0A143PJ35_LUTPR</name>
<keyword evidence="6" id="KW-0812">Transmembrane</keyword>
<organism evidence="8 9">
    <name type="scientific">Luteitalea pratensis</name>
    <dbReference type="NCBI Taxonomy" id="1855912"/>
    <lineage>
        <taxon>Bacteria</taxon>
        <taxon>Pseudomonadati</taxon>
        <taxon>Acidobacteriota</taxon>
        <taxon>Vicinamibacteria</taxon>
        <taxon>Vicinamibacterales</taxon>
        <taxon>Vicinamibacteraceae</taxon>
        <taxon>Luteitalea</taxon>
    </lineage>
</organism>
<keyword evidence="3 8" id="KW-0418">Kinase</keyword>
<dbReference type="SUPFAM" id="SSF56112">
    <property type="entry name" value="Protein kinase-like (PK-like)"/>
    <property type="match status" value="1"/>
</dbReference>
<dbReference type="AlphaFoldDB" id="A0A143PJ35"/>
<dbReference type="GO" id="GO:0005524">
    <property type="term" value="F:ATP binding"/>
    <property type="evidence" value="ECO:0007669"/>
    <property type="project" value="UniProtKB-UniRule"/>
</dbReference>
<evidence type="ECO:0000256" key="4">
    <source>
        <dbReference type="ARBA" id="ARBA00022840"/>
    </source>
</evidence>
<dbReference type="Proteomes" id="UP000076079">
    <property type="component" value="Chromosome"/>
</dbReference>
<evidence type="ECO:0000259" key="7">
    <source>
        <dbReference type="PROSITE" id="PS50011"/>
    </source>
</evidence>
<feature type="domain" description="Protein kinase" evidence="7">
    <location>
        <begin position="503"/>
        <end position="757"/>
    </location>
</feature>
<reference evidence="8 9" key="1">
    <citation type="journal article" date="2016" name="Genome Announc.">
        <title>First Complete Genome Sequence of a Subdivision 6 Acidobacterium Strain.</title>
        <authorList>
            <person name="Huang S."/>
            <person name="Vieira S."/>
            <person name="Bunk B."/>
            <person name="Riedel T."/>
            <person name="Sproer C."/>
            <person name="Overmann J."/>
        </authorList>
    </citation>
    <scope>NUCLEOTIDE SEQUENCE [LARGE SCALE GENOMIC DNA]</scope>
    <source>
        <strain evidence="9">DSM 100886 HEG_-6_39</strain>
    </source>
</reference>
<evidence type="ECO:0000313" key="9">
    <source>
        <dbReference type="Proteomes" id="UP000076079"/>
    </source>
</evidence>
<dbReference type="EC" id="2.7.11.1" evidence="8"/>
<dbReference type="PANTHER" id="PTHR43289:SF6">
    <property type="entry name" value="SERINE_THREONINE-PROTEIN KINASE NEKL-3"/>
    <property type="match status" value="1"/>
</dbReference>
<dbReference type="InterPro" id="IPR000719">
    <property type="entry name" value="Prot_kinase_dom"/>
</dbReference>
<evidence type="ECO:0000256" key="3">
    <source>
        <dbReference type="ARBA" id="ARBA00022777"/>
    </source>
</evidence>
<keyword evidence="1 8" id="KW-0808">Transferase</keyword>
<evidence type="ECO:0000256" key="2">
    <source>
        <dbReference type="ARBA" id="ARBA00022741"/>
    </source>
</evidence>
<dbReference type="Pfam" id="PF00069">
    <property type="entry name" value="Pkinase"/>
    <property type="match status" value="1"/>
</dbReference>
<gene>
    <name evidence="8" type="primary">prkC_16</name>
    <name evidence="8" type="ORF">LuPra_01806</name>
</gene>
<accession>A0A143PJ35</accession>
<dbReference type="Gene3D" id="3.30.200.20">
    <property type="entry name" value="Phosphorylase Kinase, domain 1"/>
    <property type="match status" value="1"/>
</dbReference>
<dbReference type="InterPro" id="IPR017441">
    <property type="entry name" value="Protein_kinase_ATP_BS"/>
</dbReference>
<dbReference type="GO" id="GO:0004674">
    <property type="term" value="F:protein serine/threonine kinase activity"/>
    <property type="evidence" value="ECO:0007669"/>
    <property type="project" value="UniProtKB-EC"/>
</dbReference>
<evidence type="ECO:0000256" key="6">
    <source>
        <dbReference type="SAM" id="Phobius"/>
    </source>
</evidence>
<dbReference type="PROSITE" id="PS50011">
    <property type="entry name" value="PROTEIN_KINASE_DOM"/>
    <property type="match status" value="1"/>
</dbReference>
<feature type="transmembrane region" description="Helical" evidence="6">
    <location>
        <begin position="211"/>
        <end position="233"/>
    </location>
</feature>
<evidence type="ECO:0000256" key="5">
    <source>
        <dbReference type="PROSITE-ProRule" id="PRU10141"/>
    </source>
</evidence>
<keyword evidence="4 5" id="KW-0067">ATP-binding</keyword>
<dbReference type="InterPro" id="IPR011009">
    <property type="entry name" value="Kinase-like_dom_sf"/>
</dbReference>
<sequence>MIDAGVLPSSAPSRRAGDAAPTLRLVVDALIDGQPVKWDAVPRRVGTPFEQRMTQQVRAIARLSANASACGGEAVGRIARPHVLECALSALALVQVTVGLAAGAWLDAGAAAQPMRFAWLMMTSAAALGLMRQGRRVPAARLLGHGLLLVAAWQARPFLDAVVAAGAPLWIRAWWQAVFVEAFLPVAAWRLARECPPAVRLAPFDRASTALLGAALVCSVGLALASAVSALTVPPPNAVYARIIPMLALAWGIVSLVTVAIRSRAAAVAQYPAKSVAITPGRWRPAVAERVGSLLAAFSGSHAAALAALGADMQHARSVREVTSALMAHVNAALRPSALAVVAPATGDWTVLAGRVPPLAAGSAIACMLVSADEATRVDASASVHALLPAADREWLAAARVATLVRLASRDGDTLAGLLVGTHGDGRRHSRRERAFIAAAARTAAMALGSLERPPVAESRLDAADDLSFECEACGHVSDAPDTCECGSGRQLAALPASLHGTFRVERRIGRGGMGVVYLGSDLRLDRPVALKTLPSLSSASAASLRCEARAMAAVTHPSVAVLYGLDEWRGTPVLVTEYLAGGTLAARLSAGPLALVEALALGASVADALAVLHERGWLHRDIKPSNIGFCGDGTPKMLDFGLTRWRPASTDTSESLAGTPLYLSPELLDGEPASEHDDVWALALVVVEMITGAHPFQADHLDDTLRHVRCRAPIQWTPKMPPGAGQVLSRALHPTPSRRLATARDFAAALRAVPVAS</sequence>
<keyword evidence="2 5" id="KW-0547">Nucleotide-binding</keyword>
<dbReference type="EMBL" id="CP015136">
    <property type="protein sequence ID" value="AMY08602.1"/>
    <property type="molecule type" value="Genomic_DNA"/>
</dbReference>
<keyword evidence="9" id="KW-1185">Reference proteome</keyword>
<feature type="binding site" evidence="5">
    <location>
        <position position="532"/>
    </location>
    <ligand>
        <name>ATP</name>
        <dbReference type="ChEBI" id="CHEBI:30616"/>
    </ligand>
</feature>
<evidence type="ECO:0000256" key="1">
    <source>
        <dbReference type="ARBA" id="ARBA00022679"/>
    </source>
</evidence>
<dbReference type="RefSeq" id="WP_110170427.1">
    <property type="nucleotide sequence ID" value="NZ_CP015136.1"/>
</dbReference>
<keyword evidence="6" id="KW-1133">Transmembrane helix</keyword>
<dbReference type="SMART" id="SM00220">
    <property type="entry name" value="S_TKc"/>
    <property type="match status" value="1"/>
</dbReference>
<reference evidence="9" key="2">
    <citation type="submission" date="2016-04" db="EMBL/GenBank/DDBJ databases">
        <title>First Complete Genome Sequence of a Subdivision 6 Acidobacterium.</title>
        <authorList>
            <person name="Huang S."/>
            <person name="Vieira S."/>
            <person name="Bunk B."/>
            <person name="Riedel T."/>
            <person name="Sproeer C."/>
            <person name="Overmann J."/>
        </authorList>
    </citation>
    <scope>NUCLEOTIDE SEQUENCE [LARGE SCALE GENOMIC DNA]</scope>
    <source>
        <strain evidence="9">DSM 100886 HEG_-6_39</strain>
    </source>
</reference>
<keyword evidence="6" id="KW-0472">Membrane</keyword>
<dbReference type="STRING" id="1855912.LuPra_01806"/>
<evidence type="ECO:0000313" key="8">
    <source>
        <dbReference type="EMBL" id="AMY08602.1"/>
    </source>
</evidence>
<proteinExistence type="predicted"/>
<dbReference type="KEGG" id="abac:LuPra_01806"/>
<dbReference type="Gene3D" id="1.10.510.10">
    <property type="entry name" value="Transferase(Phosphotransferase) domain 1"/>
    <property type="match status" value="1"/>
</dbReference>
<dbReference type="OrthoDB" id="9788659at2"/>
<dbReference type="CDD" id="cd14014">
    <property type="entry name" value="STKc_PknB_like"/>
    <property type="match status" value="1"/>
</dbReference>
<protein>
    <submittedName>
        <fullName evidence="8">Serine/threonine-protein kinase PrkC</fullName>
        <ecNumber evidence="8">2.7.11.1</ecNumber>
    </submittedName>
</protein>